<name>A0A8C2X825_CYCLU</name>
<comment type="similarity">
    <text evidence="1">Belongs to the PI3/PI4-kinase family. Type III PI4K subfamily.</text>
</comment>
<keyword evidence="2" id="KW-0808">Transferase</keyword>
<dbReference type="PROSITE" id="PS00915">
    <property type="entry name" value="PI3_4_KINASE_1"/>
    <property type="match status" value="1"/>
</dbReference>
<dbReference type="PROSITE" id="PS50195">
    <property type="entry name" value="PX"/>
    <property type="match status" value="1"/>
</dbReference>
<dbReference type="InterPro" id="IPR036940">
    <property type="entry name" value="PI3/4_kinase_cat_sf"/>
</dbReference>
<dbReference type="SUPFAM" id="SSF49562">
    <property type="entry name" value="C2 domain (Calcium/lipid-binding domain, CaLB)"/>
    <property type="match status" value="2"/>
</dbReference>
<evidence type="ECO:0000256" key="8">
    <source>
        <dbReference type="ARBA" id="ARBA00029297"/>
    </source>
</evidence>
<dbReference type="GO" id="GO:0043491">
    <property type="term" value="P:phosphatidylinositol 3-kinase/protein kinase B signal transduction"/>
    <property type="evidence" value="ECO:0007669"/>
    <property type="project" value="TreeGrafter"/>
</dbReference>
<dbReference type="InterPro" id="IPR042236">
    <property type="entry name" value="PI3K_accessory_sf"/>
</dbReference>
<dbReference type="InterPro" id="IPR000403">
    <property type="entry name" value="PI3/4_kinase_cat_dom"/>
</dbReference>
<dbReference type="FunFam" id="2.60.40.150:FF:000065">
    <property type="entry name" value="phosphatidylinositol 4-phosphate 3-kinase C2 domain-containing subunit beta"/>
    <property type="match status" value="1"/>
</dbReference>
<dbReference type="Pfam" id="PF00794">
    <property type="entry name" value="PI3K_rbd"/>
    <property type="match status" value="1"/>
</dbReference>
<reference evidence="16" key="1">
    <citation type="submission" date="2025-08" db="UniProtKB">
        <authorList>
            <consortium name="Ensembl"/>
        </authorList>
    </citation>
    <scope>IDENTIFICATION</scope>
</reference>
<evidence type="ECO:0000256" key="3">
    <source>
        <dbReference type="ARBA" id="ARBA00022741"/>
    </source>
</evidence>
<dbReference type="GO" id="GO:0005524">
    <property type="term" value="F:ATP binding"/>
    <property type="evidence" value="ECO:0007669"/>
    <property type="project" value="UniProtKB-KW"/>
</dbReference>
<evidence type="ECO:0000259" key="14">
    <source>
        <dbReference type="PROSITE" id="PS51546"/>
    </source>
</evidence>
<dbReference type="GO" id="GO:0005942">
    <property type="term" value="C:phosphatidylinositol 3-kinase complex"/>
    <property type="evidence" value="ECO:0007669"/>
    <property type="project" value="TreeGrafter"/>
</dbReference>
<sequence>LLQYSVYSVYLYRLRSAYPHAGGSANGGFVWSPAVGLEELHQGLGVSVKVTVISEHFREPLTFTCDGSSTVDLLIYQTLCYAQDDLDHMDVDEYLLKVCGHDEFLNKQTERQTDRETDRQRDSQREADADRQTDRQTERHRQADRQVYVNPDVSCSPRFTEKVVEKLTAAILDLVDLYCSTFNANFHPAAQNRCCAAPVQEAGLVTNVLSFNVHAAHRIPIAWAASYEGFFLSCSLTHGGAELCAPQHTSKQSVSKYLFHLVVWDQRVVFPVQINQLPRESQLTVTLYASSLPPPGGAEEKSRQRRSIEALGWVTMPLFNFRHILTCGRKLLGLWPSAPGRTGNARTSSPNFNQPDSVILQVRREVSLRRISGVLKSSCAPVQLTVEDRRLLWEKRAFCQAESAALPLVLASAPCWEWACLPDIYALLKQWACLGHLDALGLLHASFPDQELRRTAVQWMDSISDPELLDFLPQLVQALKYECYLDSSLVRFLLRRAIGDVRIAHYLFWLLKDNLQDSQFSARYQHLLAALLCCVGRGLREEVDRQCWLVSILASVAHKVRDASPSSRQCVLREGLEEMTQFFLVNSSCRLPLNPALLVTGIHIQSCSFFNSNAVPLKLSFQNLDSLGDNINVIFKSGDDLRQDMLTLQVIRIMNKIWIQEGLDMRMVIFKCFSTGRGRGMVEMIPQADTLRKIQVEHGVTGSFKDRPLADWLQKHNPTDEQYDKAVENFIFSCAGCCVATYILGICDRHNDNIMLKTSGHMFHIDFGKFLGHAQMFGNIKRDRAPFVFTSDMAYVINGGDKPSSRFHDFVDLCCEAYNMIRKHTHLFLNLLGLMLSCGIPELSDLEDLKYVHDALRPHESEADATMYFTRLIESSLGSVATKLNFFIHNLAQMKFASTEDRPTLTFAPRVHTAKSDGLIRNLYICRHIRAASAGKGYTFVVKVEREGQQEALLVQRTFEEFHELHSKLRLIFPSAKLPSFPSRLVIGRSRGEAMADRRKDELNGYVWHLIHAAPEVAQSDLVYTFFHPLPRDERPGPTAVKPAELSWSPALGKELGEVKLSISYKNDKLFIMVMHIRGLVSDGTDPDPYVKLYLLPDPQKTSKRKTKAARRTCNPTYNEMLVYERIPRGDLDQRVIHLRVLGDGAFWENTLLGETFIPLKRLVPGQHWVDWHQLGAAGSDSAH</sequence>
<dbReference type="SUPFAM" id="SSF48371">
    <property type="entry name" value="ARM repeat"/>
    <property type="match status" value="1"/>
</dbReference>
<dbReference type="GO" id="GO:0016303">
    <property type="term" value="F:1-phosphatidylinositol-3-kinase activity"/>
    <property type="evidence" value="ECO:0007669"/>
    <property type="project" value="UniProtKB-EC"/>
</dbReference>
<dbReference type="PROSITE" id="PS51545">
    <property type="entry name" value="PIK_HELICAL"/>
    <property type="match status" value="1"/>
</dbReference>
<dbReference type="GO" id="GO:0048015">
    <property type="term" value="P:phosphatidylinositol-mediated signaling"/>
    <property type="evidence" value="ECO:0007669"/>
    <property type="project" value="TreeGrafter"/>
</dbReference>
<dbReference type="InterPro" id="IPR011009">
    <property type="entry name" value="Kinase-like_dom_sf"/>
</dbReference>
<evidence type="ECO:0000256" key="5">
    <source>
        <dbReference type="ARBA" id="ARBA00022840"/>
    </source>
</evidence>
<accession>A0A8C2X825</accession>
<dbReference type="InterPro" id="IPR035892">
    <property type="entry name" value="C2_domain_sf"/>
</dbReference>
<dbReference type="Pfam" id="PF00787">
    <property type="entry name" value="PX"/>
    <property type="match status" value="1"/>
</dbReference>
<dbReference type="SMART" id="SM00142">
    <property type="entry name" value="PI3K_C2"/>
    <property type="match status" value="1"/>
</dbReference>
<evidence type="ECO:0000256" key="1">
    <source>
        <dbReference type="ARBA" id="ARBA00006209"/>
    </source>
</evidence>
<dbReference type="FunFam" id="1.10.1070.11:FF:000003">
    <property type="entry name" value="Phosphatidylinositol 4-phosphate 3-kinase C2 domain-containing subunit beta"/>
    <property type="match status" value="1"/>
</dbReference>
<keyword evidence="5" id="KW-0067">ATP-binding</keyword>
<dbReference type="InterPro" id="IPR001683">
    <property type="entry name" value="PX_dom"/>
</dbReference>
<dbReference type="Pfam" id="PF00613">
    <property type="entry name" value="PI3Ka"/>
    <property type="match status" value="1"/>
</dbReference>
<feature type="domain" description="C2 PI3K-type" evidence="15">
    <location>
        <begin position="205"/>
        <end position="365"/>
    </location>
</feature>
<dbReference type="InterPro" id="IPR029071">
    <property type="entry name" value="Ubiquitin-like_domsf"/>
</dbReference>
<dbReference type="GO" id="GO:0035005">
    <property type="term" value="F:1-phosphatidylinositol-4-phosphate 3-kinase activity"/>
    <property type="evidence" value="ECO:0007669"/>
    <property type="project" value="UniProtKB-EC"/>
</dbReference>
<evidence type="ECO:0000256" key="9">
    <source>
        <dbReference type="SAM" id="MobiDB-lite"/>
    </source>
</evidence>
<dbReference type="Gene3D" id="3.30.1010.10">
    <property type="entry name" value="Phosphatidylinositol 3-kinase Catalytic Subunit, Chain A, domain 4"/>
    <property type="match status" value="1"/>
</dbReference>
<dbReference type="CDD" id="cd04012">
    <property type="entry name" value="C2A_PI3K_class_II"/>
    <property type="match status" value="1"/>
</dbReference>
<dbReference type="PROSITE" id="PS50290">
    <property type="entry name" value="PI3_4_KINASE_3"/>
    <property type="match status" value="1"/>
</dbReference>
<dbReference type="GO" id="GO:0005886">
    <property type="term" value="C:plasma membrane"/>
    <property type="evidence" value="ECO:0007669"/>
    <property type="project" value="TreeGrafter"/>
</dbReference>
<dbReference type="FunFam" id="1.25.40.70:FF:000017">
    <property type="entry name" value="Phosphatidylinositol-4-phosphate 3-kinase catalytic subunit type 2 beta"/>
    <property type="match status" value="1"/>
</dbReference>
<dbReference type="Pfam" id="PF00168">
    <property type="entry name" value="C2"/>
    <property type="match status" value="1"/>
</dbReference>
<dbReference type="GO" id="GO:0016477">
    <property type="term" value="P:cell migration"/>
    <property type="evidence" value="ECO:0007669"/>
    <property type="project" value="TreeGrafter"/>
</dbReference>
<evidence type="ECO:0000259" key="15">
    <source>
        <dbReference type="PROSITE" id="PS51547"/>
    </source>
</evidence>
<keyword evidence="4" id="KW-0418">Kinase</keyword>
<dbReference type="InterPro" id="IPR002420">
    <property type="entry name" value="PI3K-type_C2_dom"/>
</dbReference>
<evidence type="ECO:0000313" key="16">
    <source>
        <dbReference type="Ensembl" id="ENSCLMP00005014757.1"/>
    </source>
</evidence>
<evidence type="ECO:0000256" key="7">
    <source>
        <dbReference type="ARBA" id="ARBA00023985"/>
    </source>
</evidence>
<reference evidence="16" key="2">
    <citation type="submission" date="2025-09" db="UniProtKB">
        <authorList>
            <consortium name="Ensembl"/>
        </authorList>
    </citation>
    <scope>IDENTIFICATION</scope>
</reference>
<organism evidence="16 17">
    <name type="scientific">Cyclopterus lumpus</name>
    <name type="common">Lumpsucker</name>
    <dbReference type="NCBI Taxonomy" id="8103"/>
    <lineage>
        <taxon>Eukaryota</taxon>
        <taxon>Metazoa</taxon>
        <taxon>Chordata</taxon>
        <taxon>Craniata</taxon>
        <taxon>Vertebrata</taxon>
        <taxon>Euteleostomi</taxon>
        <taxon>Actinopterygii</taxon>
        <taxon>Neopterygii</taxon>
        <taxon>Teleostei</taxon>
        <taxon>Neoteleostei</taxon>
        <taxon>Acanthomorphata</taxon>
        <taxon>Eupercaria</taxon>
        <taxon>Perciformes</taxon>
        <taxon>Cottioidei</taxon>
        <taxon>Cottales</taxon>
        <taxon>Cyclopteridae</taxon>
        <taxon>Cyclopterus</taxon>
    </lineage>
</organism>
<keyword evidence="3" id="KW-0547">Nucleotide-binding</keyword>
<dbReference type="InterPro" id="IPR000008">
    <property type="entry name" value="C2_dom"/>
</dbReference>
<dbReference type="InterPro" id="IPR001263">
    <property type="entry name" value="PI3K_accessory_dom"/>
</dbReference>
<dbReference type="PANTHER" id="PTHR10048">
    <property type="entry name" value="PHOSPHATIDYLINOSITOL KINASE"/>
    <property type="match status" value="1"/>
</dbReference>
<dbReference type="Gene3D" id="1.10.1070.11">
    <property type="entry name" value="Phosphatidylinositol 3-/4-kinase, catalytic domain"/>
    <property type="match status" value="1"/>
</dbReference>
<dbReference type="PROSITE" id="PS51547">
    <property type="entry name" value="C2_PI3K"/>
    <property type="match status" value="1"/>
</dbReference>
<dbReference type="Gene3D" id="3.30.1520.10">
    <property type="entry name" value="Phox-like domain"/>
    <property type="match status" value="1"/>
</dbReference>
<dbReference type="SUPFAM" id="SSF54236">
    <property type="entry name" value="Ubiquitin-like"/>
    <property type="match status" value="1"/>
</dbReference>
<dbReference type="SMART" id="SM00146">
    <property type="entry name" value="PI3Kc"/>
    <property type="match status" value="1"/>
</dbReference>
<feature type="domain" description="PX" evidence="11">
    <location>
        <begin position="918"/>
        <end position="1034"/>
    </location>
</feature>
<comment type="catalytic activity">
    <reaction evidence="7">
        <text>a 1,2-diacyl-sn-glycero-3-phospho-(1D-myo-inositol) + ATP = a 1,2-diacyl-sn-glycero-3-phospho-(1D-myo-inositol-3-phosphate) + ADP + H(+)</text>
        <dbReference type="Rhea" id="RHEA:12709"/>
        <dbReference type="ChEBI" id="CHEBI:15378"/>
        <dbReference type="ChEBI" id="CHEBI:30616"/>
        <dbReference type="ChEBI" id="CHEBI:57880"/>
        <dbReference type="ChEBI" id="CHEBI:58088"/>
        <dbReference type="ChEBI" id="CHEBI:456216"/>
        <dbReference type="EC" id="2.7.1.137"/>
    </reaction>
    <physiologicalReaction direction="left-to-right" evidence="7">
        <dbReference type="Rhea" id="RHEA:12710"/>
    </physiologicalReaction>
</comment>
<dbReference type="PROSITE" id="PS00916">
    <property type="entry name" value="PI3_4_KINASE_2"/>
    <property type="match status" value="1"/>
</dbReference>
<feature type="domain" description="PIK helical" evidence="13">
    <location>
        <begin position="358"/>
        <end position="534"/>
    </location>
</feature>
<evidence type="ECO:0000259" key="10">
    <source>
        <dbReference type="PROSITE" id="PS50004"/>
    </source>
</evidence>
<feature type="domain" description="PI3K-RBD" evidence="14">
    <location>
        <begin position="45"/>
        <end position="140"/>
    </location>
</feature>
<protein>
    <submittedName>
        <fullName evidence="16">Phosphatidylinositol-4-phosphate 3-kinase catalytic subunit type 2 beta</fullName>
    </submittedName>
</protein>
<dbReference type="GO" id="GO:0005737">
    <property type="term" value="C:cytoplasm"/>
    <property type="evidence" value="ECO:0007669"/>
    <property type="project" value="TreeGrafter"/>
</dbReference>
<dbReference type="PROSITE" id="PS50004">
    <property type="entry name" value="C2"/>
    <property type="match status" value="1"/>
</dbReference>
<dbReference type="SUPFAM" id="SSF64268">
    <property type="entry name" value="PX domain"/>
    <property type="match status" value="1"/>
</dbReference>
<dbReference type="CDD" id="cd08381">
    <property type="entry name" value="C2B_PI3K_class_II"/>
    <property type="match status" value="1"/>
</dbReference>
<dbReference type="SUPFAM" id="SSF56112">
    <property type="entry name" value="Protein kinase-like (PK-like)"/>
    <property type="match status" value="1"/>
</dbReference>
<dbReference type="FunFam" id="3.30.1010.10:FF:000001">
    <property type="entry name" value="Phosphatidylinositol 4-phosphate 3-kinase C2 domain-containing subunit beta"/>
    <property type="match status" value="1"/>
</dbReference>
<dbReference type="Proteomes" id="UP000694565">
    <property type="component" value="Unplaced"/>
</dbReference>
<feature type="domain" description="C2" evidence="10">
    <location>
        <begin position="1055"/>
        <end position="1173"/>
    </location>
</feature>
<dbReference type="InterPro" id="IPR018936">
    <property type="entry name" value="PI3/4_kinase_CS"/>
</dbReference>
<keyword evidence="6" id="KW-0443">Lipid metabolism</keyword>
<dbReference type="InterPro" id="IPR016024">
    <property type="entry name" value="ARM-type_fold"/>
</dbReference>
<dbReference type="InterPro" id="IPR015433">
    <property type="entry name" value="PI3/4_kinase"/>
</dbReference>
<dbReference type="InterPro" id="IPR000341">
    <property type="entry name" value="PI3K_Ras-bd_dom"/>
</dbReference>
<dbReference type="Gene3D" id="3.10.20.90">
    <property type="entry name" value="Phosphatidylinositol 3-kinase Catalytic Subunit, Chain A, domain 1"/>
    <property type="match status" value="1"/>
</dbReference>
<dbReference type="Ensembl" id="ENSCLMT00005015714.1">
    <property type="protein sequence ID" value="ENSCLMP00005014757.1"/>
    <property type="gene ID" value="ENSCLMG00005003083.1"/>
</dbReference>
<comment type="catalytic activity">
    <reaction evidence="8">
        <text>a 1,2-diacyl-sn-glycero-3-phospho-(1D-myo-inositol 4-phosphate) + ATP = a 1,2-diacyl-sn-glycero-3-phospho-(1D-myo-inositol-3,4-bisphosphate) + ADP + H(+)</text>
        <dbReference type="Rhea" id="RHEA:18373"/>
        <dbReference type="ChEBI" id="CHEBI:15378"/>
        <dbReference type="ChEBI" id="CHEBI:30616"/>
        <dbReference type="ChEBI" id="CHEBI:57658"/>
        <dbReference type="ChEBI" id="CHEBI:58178"/>
        <dbReference type="ChEBI" id="CHEBI:456216"/>
        <dbReference type="EC" id="2.7.1.154"/>
    </reaction>
    <physiologicalReaction direction="left-to-right" evidence="8">
        <dbReference type="Rhea" id="RHEA:18374"/>
    </physiologicalReaction>
</comment>
<feature type="region of interest" description="Disordered" evidence="9">
    <location>
        <begin position="109"/>
        <end position="143"/>
    </location>
</feature>
<dbReference type="PANTHER" id="PTHR10048:SF30">
    <property type="entry name" value="PHOSPHATIDYLINOSITOL 4-PHOSPHATE 3-KINASE C2 DOMAIN-CONTAINING SUBUNIT BETA"/>
    <property type="match status" value="1"/>
</dbReference>
<dbReference type="AlphaFoldDB" id="A0A8C2X825"/>
<evidence type="ECO:0000259" key="12">
    <source>
        <dbReference type="PROSITE" id="PS50290"/>
    </source>
</evidence>
<proteinExistence type="inferred from homology"/>
<dbReference type="SMART" id="SM00145">
    <property type="entry name" value="PI3Ka"/>
    <property type="match status" value="1"/>
</dbReference>
<dbReference type="PROSITE" id="PS51546">
    <property type="entry name" value="PI3K_RBD"/>
    <property type="match status" value="1"/>
</dbReference>
<dbReference type="InterPro" id="IPR036871">
    <property type="entry name" value="PX_dom_sf"/>
</dbReference>
<dbReference type="Gene3D" id="1.25.40.70">
    <property type="entry name" value="Phosphatidylinositol 3-kinase, accessory domain (PIK)"/>
    <property type="match status" value="1"/>
</dbReference>
<dbReference type="Gene3D" id="2.60.40.150">
    <property type="entry name" value="C2 domain"/>
    <property type="match status" value="2"/>
</dbReference>
<evidence type="ECO:0000313" key="17">
    <source>
        <dbReference type="Proteomes" id="UP000694565"/>
    </source>
</evidence>
<dbReference type="FunFam" id="3.30.1520.10:FF:000006">
    <property type="entry name" value="Phosphatidylinositol 4-phosphate 3-kinase C2 domain-containing subunit alpha"/>
    <property type="match status" value="1"/>
</dbReference>
<feature type="domain" description="PI3K/PI4K catalytic" evidence="12">
    <location>
        <begin position="603"/>
        <end position="881"/>
    </location>
</feature>
<dbReference type="GO" id="GO:0035091">
    <property type="term" value="F:phosphatidylinositol binding"/>
    <property type="evidence" value="ECO:0007669"/>
    <property type="project" value="InterPro"/>
</dbReference>
<evidence type="ECO:0000256" key="4">
    <source>
        <dbReference type="ARBA" id="ARBA00022777"/>
    </source>
</evidence>
<dbReference type="Pfam" id="PF00792">
    <property type="entry name" value="PI3K_C2"/>
    <property type="match status" value="1"/>
</dbReference>
<dbReference type="SMART" id="SM00312">
    <property type="entry name" value="PX"/>
    <property type="match status" value="1"/>
</dbReference>
<evidence type="ECO:0000259" key="11">
    <source>
        <dbReference type="PROSITE" id="PS50195"/>
    </source>
</evidence>
<evidence type="ECO:0000259" key="13">
    <source>
        <dbReference type="PROSITE" id="PS51545"/>
    </source>
</evidence>
<dbReference type="GeneTree" id="ENSGT00940000158263"/>
<keyword evidence="17" id="KW-1185">Reference proteome</keyword>
<dbReference type="Pfam" id="PF00454">
    <property type="entry name" value="PI3_PI4_kinase"/>
    <property type="match status" value="1"/>
</dbReference>
<dbReference type="SMART" id="SM00239">
    <property type="entry name" value="C2"/>
    <property type="match status" value="2"/>
</dbReference>
<evidence type="ECO:0000256" key="6">
    <source>
        <dbReference type="ARBA" id="ARBA00023098"/>
    </source>
</evidence>
<evidence type="ECO:0000256" key="2">
    <source>
        <dbReference type="ARBA" id="ARBA00022679"/>
    </source>
</evidence>